<evidence type="ECO:0000313" key="4">
    <source>
        <dbReference type="EMBL" id="CAF4509331.1"/>
    </source>
</evidence>
<evidence type="ECO:0000256" key="1">
    <source>
        <dbReference type="SAM" id="MobiDB-lite"/>
    </source>
</evidence>
<dbReference type="EMBL" id="CAJOBC010107529">
    <property type="protein sequence ID" value="CAF4509331.1"/>
    <property type="molecule type" value="Genomic_DNA"/>
</dbReference>
<gene>
    <name evidence="2" type="ORF">OVA965_LOCUS27720</name>
    <name evidence="4" type="ORF">SRO942_LOCUS45232</name>
    <name evidence="3" type="ORF">TMI583_LOCUS28468</name>
</gene>
<feature type="region of interest" description="Disordered" evidence="1">
    <location>
        <begin position="58"/>
        <end position="99"/>
    </location>
</feature>
<dbReference type="OrthoDB" id="10039611at2759"/>
<evidence type="ECO:0000313" key="5">
    <source>
        <dbReference type="Proteomes" id="UP000677228"/>
    </source>
</evidence>
<dbReference type="EMBL" id="CAJOBA010040028">
    <property type="protein sequence ID" value="CAF4087623.1"/>
    <property type="molecule type" value="Genomic_DNA"/>
</dbReference>
<comment type="caution">
    <text evidence="2">The sequence shown here is derived from an EMBL/GenBank/DDBJ whole genome shotgun (WGS) entry which is preliminary data.</text>
</comment>
<dbReference type="EMBL" id="CAJNOK010018464">
    <property type="protein sequence ID" value="CAF1282834.1"/>
    <property type="molecule type" value="Genomic_DNA"/>
</dbReference>
<protein>
    <submittedName>
        <fullName evidence="2">Uncharacterized protein</fullName>
    </submittedName>
</protein>
<organism evidence="2 5">
    <name type="scientific">Didymodactylos carnosus</name>
    <dbReference type="NCBI Taxonomy" id="1234261"/>
    <lineage>
        <taxon>Eukaryota</taxon>
        <taxon>Metazoa</taxon>
        <taxon>Spiralia</taxon>
        <taxon>Gnathifera</taxon>
        <taxon>Rotifera</taxon>
        <taxon>Eurotatoria</taxon>
        <taxon>Bdelloidea</taxon>
        <taxon>Philodinida</taxon>
        <taxon>Philodinidae</taxon>
        <taxon>Didymodactylos</taxon>
    </lineage>
</organism>
<dbReference type="Proteomes" id="UP000677228">
    <property type="component" value="Unassembled WGS sequence"/>
</dbReference>
<sequence>MPKELSKDFKQMAFRVIDFVEKEKTVIPLNNVKGRLQAILGISESSIYRLKTEVKETMTTEEEESSTLRSLRRTSSASSSSSVPRAVSPKKGRAGRPKVVLSEMQSDTIRLTFHLLLKDRVYPTLENILATLLSQDGDFPIKSKTSLHREMKRLGFKHRQTRKAPVLLDATPFQEQRAVYFRKLDELRSSNAVIYYHDETWCNKNEEKTNVWFDEEGYGRLRNSEGKGQRLAISGLVSLNGFHLRSLDIFKCDAVHSMDSVHFTAWMESAASTLTT</sequence>
<proteinExistence type="predicted"/>
<dbReference type="Proteomes" id="UP000681722">
    <property type="component" value="Unassembled WGS sequence"/>
</dbReference>
<dbReference type="AlphaFoldDB" id="A0A8S2EX18"/>
<name>A0A8S2EX18_9BILA</name>
<evidence type="ECO:0000313" key="3">
    <source>
        <dbReference type="EMBL" id="CAF4087623.1"/>
    </source>
</evidence>
<feature type="compositionally biased region" description="Low complexity" evidence="1">
    <location>
        <begin position="67"/>
        <end position="87"/>
    </location>
</feature>
<accession>A0A8S2EX18</accession>
<evidence type="ECO:0000313" key="2">
    <source>
        <dbReference type="EMBL" id="CAF1282834.1"/>
    </source>
</evidence>
<dbReference type="Proteomes" id="UP000682733">
    <property type="component" value="Unassembled WGS sequence"/>
</dbReference>
<reference evidence="2" key="1">
    <citation type="submission" date="2021-02" db="EMBL/GenBank/DDBJ databases">
        <authorList>
            <person name="Nowell W R."/>
        </authorList>
    </citation>
    <scope>NUCLEOTIDE SEQUENCE</scope>
</reference>